<dbReference type="GO" id="GO:0004523">
    <property type="term" value="F:RNA-DNA hybrid ribonuclease activity"/>
    <property type="evidence" value="ECO:0007669"/>
    <property type="project" value="InterPro"/>
</dbReference>
<accession>A0A8I7B2R8</accession>
<dbReference type="Proteomes" id="UP000011116">
    <property type="component" value="Chromosome 2H"/>
</dbReference>
<organism evidence="2 3">
    <name type="scientific">Hordeum vulgare subsp. vulgare</name>
    <name type="common">Domesticated barley</name>
    <dbReference type="NCBI Taxonomy" id="112509"/>
    <lineage>
        <taxon>Eukaryota</taxon>
        <taxon>Viridiplantae</taxon>
        <taxon>Streptophyta</taxon>
        <taxon>Embryophyta</taxon>
        <taxon>Tracheophyta</taxon>
        <taxon>Spermatophyta</taxon>
        <taxon>Magnoliopsida</taxon>
        <taxon>Liliopsida</taxon>
        <taxon>Poales</taxon>
        <taxon>Poaceae</taxon>
        <taxon>BOP clade</taxon>
        <taxon>Pooideae</taxon>
        <taxon>Triticodae</taxon>
        <taxon>Triticeae</taxon>
        <taxon>Hordeinae</taxon>
        <taxon>Hordeum</taxon>
    </lineage>
</organism>
<evidence type="ECO:0000259" key="1">
    <source>
        <dbReference type="Pfam" id="PF13456"/>
    </source>
</evidence>
<reference evidence="2" key="2">
    <citation type="submission" date="2020-10" db="EMBL/GenBank/DDBJ databases">
        <authorList>
            <person name="Scholz U."/>
            <person name="Mascher M."/>
            <person name="Fiebig A."/>
        </authorList>
    </citation>
    <scope>NUCLEOTIDE SEQUENCE [LARGE SCALE GENOMIC DNA]</scope>
    <source>
        <strain evidence="2">cv. Morex</strain>
    </source>
</reference>
<protein>
    <recommendedName>
        <fullName evidence="1">RNase H type-1 domain-containing protein</fullName>
    </recommendedName>
</protein>
<dbReference type="Gramene" id="HORVU.MOREX.r2.2HG0119860.1">
    <property type="protein sequence ID" value="HORVU.MOREX.r2.2HG0119860.1.CDS.1"/>
    <property type="gene ID" value="HORVU.MOREX.r2.2HG0119860"/>
</dbReference>
<reference evidence="3" key="1">
    <citation type="journal article" date="2012" name="Nature">
        <title>A physical, genetic and functional sequence assembly of the barley genome.</title>
        <authorList>
            <consortium name="The International Barley Genome Sequencing Consortium"/>
            <person name="Mayer K.F."/>
            <person name="Waugh R."/>
            <person name="Brown J.W."/>
            <person name="Schulman A."/>
            <person name="Langridge P."/>
            <person name="Platzer M."/>
            <person name="Fincher G.B."/>
            <person name="Muehlbauer G.J."/>
            <person name="Sato K."/>
            <person name="Close T.J."/>
            <person name="Wise R.P."/>
            <person name="Stein N."/>
        </authorList>
    </citation>
    <scope>NUCLEOTIDE SEQUENCE [LARGE SCALE GENOMIC DNA]</scope>
    <source>
        <strain evidence="3">cv. Morex</strain>
    </source>
</reference>
<sequence>MKNVEVESNYQTLIKALQCSVYDRAPEGILFTEIWDFARLSFSACMFSTAPKACNNLVHALAAFGASQQADLHLWLEDLPDKVLVQRDSALATEYGKVLY</sequence>
<proteinExistence type="predicted"/>
<reference evidence="2" key="3">
    <citation type="submission" date="2022-01" db="UniProtKB">
        <authorList>
            <consortium name="EnsemblPlants"/>
        </authorList>
    </citation>
    <scope>IDENTIFICATION</scope>
    <source>
        <strain evidence="2">subsp. vulgare</strain>
    </source>
</reference>
<evidence type="ECO:0000313" key="3">
    <source>
        <dbReference type="Proteomes" id="UP000011116"/>
    </source>
</evidence>
<name>A0A8I7B2R8_HORVV</name>
<feature type="domain" description="RNase H type-1" evidence="1">
    <location>
        <begin position="1"/>
        <end position="64"/>
    </location>
</feature>
<dbReference type="Gramene" id="HORVU.MOREX.r3.2HG0145430.1">
    <property type="protein sequence ID" value="HORVU.MOREX.r3.2HG0145430.1.CDS1"/>
    <property type="gene ID" value="HORVU.MOREX.r3.2HG0145430"/>
</dbReference>
<keyword evidence="3" id="KW-1185">Reference proteome</keyword>
<dbReference type="GO" id="GO:0003676">
    <property type="term" value="F:nucleic acid binding"/>
    <property type="evidence" value="ECO:0007669"/>
    <property type="project" value="InterPro"/>
</dbReference>
<evidence type="ECO:0000313" key="2">
    <source>
        <dbReference type="EnsemblPlants" id="HORVU.MOREX.r3.2HG0145430.1.CDS1"/>
    </source>
</evidence>
<dbReference type="InterPro" id="IPR002156">
    <property type="entry name" value="RNaseH_domain"/>
</dbReference>
<dbReference type="EnsemblPlants" id="HORVU.MOREX.r3.2HG0145430.1">
    <property type="protein sequence ID" value="HORVU.MOREX.r3.2HG0145430.1.CDS1"/>
    <property type="gene ID" value="HORVU.MOREX.r3.2HG0145430"/>
</dbReference>
<dbReference type="AlphaFoldDB" id="A0A8I7B2R8"/>
<dbReference type="Pfam" id="PF13456">
    <property type="entry name" value="RVT_3"/>
    <property type="match status" value="1"/>
</dbReference>